<protein>
    <submittedName>
        <fullName evidence="1">Uncharacterized protein</fullName>
    </submittedName>
</protein>
<name>A0A815VG94_ADIRI</name>
<sequence>MDNSEEIFRTFVNRIQFKILDHPTSLEARLYAWTNISSEHCEAEKFIAKGIKLCLEFTKEAKTLWKAAFKHIMYQSEITIIGDILMKLVSCRHNIDESENALNAQHDLPVYHRIQSILTEIYSQTYRFDQEKLRSFYSLTLMILQSDKTFAPLLAKILISTARNKDDLNAAIALLEQNLPEDYFEQILQILSPVLSKSCSFIQQLPVEDQFTLIQWFATEKNYGLFVFDLFKCYLSNQSHSNREDCQNLLRQMRQSDNLLLRQQAMKYTVTWKQKKEKARNLQKRDRKSAPTVDHEPDTFDMNLLNVFE</sequence>
<keyword evidence="2" id="KW-1185">Reference proteome</keyword>
<proteinExistence type="predicted"/>
<reference evidence="1" key="1">
    <citation type="submission" date="2021-02" db="EMBL/GenBank/DDBJ databases">
        <authorList>
            <person name="Nowell W R."/>
        </authorList>
    </citation>
    <scope>NUCLEOTIDE SEQUENCE</scope>
</reference>
<dbReference type="Proteomes" id="UP000663828">
    <property type="component" value="Unassembled WGS sequence"/>
</dbReference>
<evidence type="ECO:0000313" key="2">
    <source>
        <dbReference type="Proteomes" id="UP000663828"/>
    </source>
</evidence>
<gene>
    <name evidence="1" type="ORF">XAT740_LOCUS41377</name>
</gene>
<dbReference type="EMBL" id="CAJNOR010004832">
    <property type="protein sequence ID" value="CAF1529803.1"/>
    <property type="molecule type" value="Genomic_DNA"/>
</dbReference>
<dbReference type="AlphaFoldDB" id="A0A815VG94"/>
<comment type="caution">
    <text evidence="1">The sequence shown here is derived from an EMBL/GenBank/DDBJ whole genome shotgun (WGS) entry which is preliminary data.</text>
</comment>
<evidence type="ECO:0000313" key="1">
    <source>
        <dbReference type="EMBL" id="CAF1529803.1"/>
    </source>
</evidence>
<accession>A0A815VG94</accession>
<organism evidence="1 2">
    <name type="scientific">Adineta ricciae</name>
    <name type="common">Rotifer</name>
    <dbReference type="NCBI Taxonomy" id="249248"/>
    <lineage>
        <taxon>Eukaryota</taxon>
        <taxon>Metazoa</taxon>
        <taxon>Spiralia</taxon>
        <taxon>Gnathifera</taxon>
        <taxon>Rotifera</taxon>
        <taxon>Eurotatoria</taxon>
        <taxon>Bdelloidea</taxon>
        <taxon>Adinetida</taxon>
        <taxon>Adinetidae</taxon>
        <taxon>Adineta</taxon>
    </lineage>
</organism>